<evidence type="ECO:0000313" key="4">
    <source>
        <dbReference type="Proteomes" id="UP000183107"/>
    </source>
</evidence>
<dbReference type="RefSeq" id="WP_143071876.1">
    <property type="nucleotide sequence ID" value="NZ_FOVJ01000001.1"/>
</dbReference>
<proteinExistence type="predicted"/>
<reference evidence="4" key="1">
    <citation type="submission" date="2016-10" db="EMBL/GenBank/DDBJ databases">
        <authorList>
            <person name="Varghese N."/>
        </authorList>
    </citation>
    <scope>NUCLEOTIDE SEQUENCE [LARGE SCALE GENOMIC DNA]</scope>
    <source>
        <strain evidence="4">Nsp8</strain>
    </source>
</reference>
<accession>A0A1I4YQ12</accession>
<dbReference type="AlphaFoldDB" id="A0A1I4YQ12"/>
<feature type="domain" description="Ice-binding protein C-terminal" evidence="2">
    <location>
        <begin position="358"/>
        <end position="381"/>
    </location>
</feature>
<keyword evidence="1" id="KW-0732">Signal</keyword>
<gene>
    <name evidence="3" type="ORF">SAMN05216386_0822</name>
</gene>
<dbReference type="EMBL" id="FOVJ01000001">
    <property type="protein sequence ID" value="SFN40096.1"/>
    <property type="molecule type" value="Genomic_DNA"/>
</dbReference>
<protein>
    <submittedName>
        <fullName evidence="3">PEP-CTERM protein-sorting domain-containing protein</fullName>
    </submittedName>
</protein>
<sequence length="392" mass="40310">MILSHCFKICNLVLTLIAGFSFVTHATAQSVPYLIDTNNKTWTRLDLGSGGYASALNDAGQVTGSFYTSAGPRAFITGPDGMGIREIANFPEPSNYVIRSGDAINNAGQVAGYSSMDLGFPGPFFVTGPNGTDPKLVSEEPGVVQGRWGVINGINDAGQVVGSRILRDGALGFLAGPNGEGLNFIGDLGGESPWGDKEIYANSINNTGQVVGASLAVGGGSHAFITGPNGVGITDLGTLGGHNSYATDINDSGQVVGDSLTAADATHAFITGPNGVGMTDLGTLGGDYSTALGINDAGQVVGWYSAERFGERHAFITGVNGEGMTDLSSLVDLPQGVVLTEAIDINNNGQVIARASIVPEPETYALMLAGLGLIGFMGRRKNQHPLPTLSKA</sequence>
<dbReference type="Pfam" id="PF07589">
    <property type="entry name" value="PEP-CTERM"/>
    <property type="match status" value="1"/>
</dbReference>
<evidence type="ECO:0000313" key="3">
    <source>
        <dbReference type="EMBL" id="SFN40096.1"/>
    </source>
</evidence>
<keyword evidence="4" id="KW-1185">Reference proteome</keyword>
<feature type="signal peptide" evidence="1">
    <location>
        <begin position="1"/>
        <end position="26"/>
    </location>
</feature>
<organism evidence="3 4">
    <name type="scientific">Nitrosospira briensis</name>
    <dbReference type="NCBI Taxonomy" id="35799"/>
    <lineage>
        <taxon>Bacteria</taxon>
        <taxon>Pseudomonadati</taxon>
        <taxon>Pseudomonadota</taxon>
        <taxon>Betaproteobacteria</taxon>
        <taxon>Nitrosomonadales</taxon>
        <taxon>Nitrosomonadaceae</taxon>
        <taxon>Nitrosospira</taxon>
    </lineage>
</organism>
<name>A0A1I4YQ12_9PROT</name>
<evidence type="ECO:0000259" key="2">
    <source>
        <dbReference type="Pfam" id="PF07589"/>
    </source>
</evidence>
<dbReference type="NCBIfam" id="TIGR02913">
    <property type="entry name" value="HAF_rpt"/>
    <property type="match status" value="3"/>
</dbReference>
<dbReference type="OrthoDB" id="8565104at2"/>
<feature type="chain" id="PRO_5010296936" evidence="1">
    <location>
        <begin position="27"/>
        <end position="392"/>
    </location>
</feature>
<dbReference type="InterPro" id="IPR014262">
    <property type="entry name" value="HAF_rpt"/>
</dbReference>
<dbReference type="Proteomes" id="UP000183107">
    <property type="component" value="Unassembled WGS sequence"/>
</dbReference>
<dbReference type="NCBIfam" id="TIGR02595">
    <property type="entry name" value="PEP_CTERM"/>
    <property type="match status" value="1"/>
</dbReference>
<evidence type="ECO:0000256" key="1">
    <source>
        <dbReference type="SAM" id="SignalP"/>
    </source>
</evidence>
<dbReference type="InterPro" id="IPR013424">
    <property type="entry name" value="Ice-binding_C"/>
</dbReference>